<name>F9FI08_FUSOF</name>
<organism evidence="1">
    <name type="scientific">Fusarium oxysporum (strain Fo5176)</name>
    <name type="common">Fusarium vascular wilt</name>
    <dbReference type="NCBI Taxonomy" id="660025"/>
    <lineage>
        <taxon>Eukaryota</taxon>
        <taxon>Fungi</taxon>
        <taxon>Dikarya</taxon>
        <taxon>Ascomycota</taxon>
        <taxon>Pezizomycotina</taxon>
        <taxon>Sordariomycetes</taxon>
        <taxon>Hypocreomycetidae</taxon>
        <taxon>Hypocreales</taxon>
        <taxon>Nectriaceae</taxon>
        <taxon>Fusarium</taxon>
        <taxon>Fusarium oxysporum species complex</taxon>
    </lineage>
</organism>
<sequence>MSYIPMEEDIRFRGLQLSWLYKDNYLLIAYIYKPEIG</sequence>
<accession>F9FI08</accession>
<dbReference type="OrthoDB" id="5067229at2759"/>
<comment type="caution">
    <text evidence="1">The sequence shown here is derived from an EMBL/GenBank/DDBJ whole genome shotgun (WGS) entry which is preliminary data.</text>
</comment>
<gene>
    <name evidence="1" type="ORF">FOXB_06037</name>
</gene>
<protein>
    <submittedName>
        <fullName evidence="1">Uncharacterized protein</fullName>
    </submittedName>
</protein>
<dbReference type="AlphaFoldDB" id="F9FI08"/>
<proteinExistence type="predicted"/>
<reference evidence="1" key="1">
    <citation type="journal article" date="2012" name="Mol. Plant Microbe Interact.">
        <title>A highly conserved effector in Fusarium oxysporum is required for full virulence on Arabidopsis.</title>
        <authorList>
            <person name="Thatcher L.F."/>
            <person name="Gardiner D.M."/>
            <person name="Kazan K."/>
            <person name="Manners J."/>
        </authorList>
    </citation>
    <scope>NUCLEOTIDE SEQUENCE [LARGE SCALE GENOMIC DNA]</scope>
    <source>
        <strain evidence="1">Fo5176</strain>
    </source>
</reference>
<dbReference type="EMBL" id="AFQF01001844">
    <property type="protein sequence ID" value="EGU83447.1"/>
    <property type="molecule type" value="Genomic_DNA"/>
</dbReference>
<evidence type="ECO:0000313" key="1">
    <source>
        <dbReference type="EMBL" id="EGU83447.1"/>
    </source>
</evidence>